<gene>
    <name evidence="4" type="ORF">RGQ29_012662</name>
</gene>
<comment type="caution">
    <text evidence="4">The sequence shown here is derived from an EMBL/GenBank/DDBJ whole genome shotgun (WGS) entry which is preliminary data.</text>
</comment>
<dbReference type="Pfam" id="PF15916">
    <property type="entry name" value="DUF4743"/>
    <property type="match status" value="1"/>
</dbReference>
<dbReference type="Proteomes" id="UP001324115">
    <property type="component" value="Unassembled WGS sequence"/>
</dbReference>
<dbReference type="Gene3D" id="3.30.750.160">
    <property type="match status" value="1"/>
</dbReference>
<organism evidence="4 5">
    <name type="scientific">Quercus rubra</name>
    <name type="common">Northern red oak</name>
    <name type="synonym">Quercus borealis</name>
    <dbReference type="NCBI Taxonomy" id="3512"/>
    <lineage>
        <taxon>Eukaryota</taxon>
        <taxon>Viridiplantae</taxon>
        <taxon>Streptophyta</taxon>
        <taxon>Embryophyta</taxon>
        <taxon>Tracheophyta</taxon>
        <taxon>Spermatophyta</taxon>
        <taxon>Magnoliopsida</taxon>
        <taxon>eudicotyledons</taxon>
        <taxon>Gunneridae</taxon>
        <taxon>Pentapetalae</taxon>
        <taxon>rosids</taxon>
        <taxon>fabids</taxon>
        <taxon>Fagales</taxon>
        <taxon>Fagaceae</taxon>
        <taxon>Quercus</taxon>
    </lineage>
</organism>
<feature type="domain" description="Nudix hydrolase" evidence="3">
    <location>
        <begin position="235"/>
        <end position="376"/>
    </location>
</feature>
<reference evidence="4 5" key="1">
    <citation type="journal article" date="2023" name="G3 (Bethesda)">
        <title>A haplotype-resolved chromosome-scale genome for Quercus rubra L. provides insights into the genetics of adaptive traits for red oak species.</title>
        <authorList>
            <person name="Kapoor B."/>
            <person name="Jenkins J."/>
            <person name="Schmutz J."/>
            <person name="Zhebentyayeva T."/>
            <person name="Kuelheim C."/>
            <person name="Coggeshall M."/>
            <person name="Heim C."/>
            <person name="Lasky J.R."/>
            <person name="Leites L."/>
            <person name="Islam-Faridi N."/>
            <person name="Romero-Severson J."/>
            <person name="DeLeo V.L."/>
            <person name="Lucas S.M."/>
            <person name="Lazic D."/>
            <person name="Gailing O."/>
            <person name="Carlson J."/>
            <person name="Staton M."/>
        </authorList>
    </citation>
    <scope>NUCLEOTIDE SEQUENCE [LARGE SCALE GENOMIC DNA]</scope>
    <source>
        <strain evidence="4">Pseudo-F2</strain>
    </source>
</reference>
<evidence type="ECO:0000256" key="1">
    <source>
        <dbReference type="ARBA" id="ARBA00003778"/>
    </source>
</evidence>
<comment type="similarity">
    <text evidence="2">Belongs to the Nudix hydrolase family.</text>
</comment>
<dbReference type="GO" id="GO:0044715">
    <property type="term" value="F:8-oxo-dGDP phosphatase activity"/>
    <property type="evidence" value="ECO:0007669"/>
    <property type="project" value="TreeGrafter"/>
</dbReference>
<dbReference type="PANTHER" id="PTHR13622">
    <property type="entry name" value="THIAMIN PYROPHOSPHOKINASE"/>
    <property type="match status" value="1"/>
</dbReference>
<name>A0AAN7G8G2_QUERU</name>
<dbReference type="EMBL" id="JAXUIC010000002">
    <property type="protein sequence ID" value="KAK4604249.1"/>
    <property type="molecule type" value="Genomic_DNA"/>
</dbReference>
<sequence length="404" mass="45377">MACSTYNYLHLSHKIRYSLASSPFISKPSHAFPSTFTTPFPSPSHTPIKFNVSVKFSTQSVSVSPTNTYTFTWDDVVRLSQPDSVPHDSSDLSGFFQKVKICNRGSEKQSEFLPFVLEDQIAGYIHNGFANHLRRFKDVFIFPQDNSYGDRIGSHVTLHPMLRTPDDRTNAVGDVVKFLGEELIPAIPCDIILWCTNLFFTGTCSSSLLWNKGQMASLSSINMGLAVRSIFQFYAYGVHMNGYVEKDGQKLLWIGKRSQMKPTYPGMLDHLAAGGLPYGIACGENLVKECEEEAGIPKSISKEAIPVGVVSYMDIDGYRYKRDVLFCYDLKLPASFRPENQDGEVDSFKLIPVTHVANVIQRTQFFKPNCSIVIIDFLFRHGYMSPDHFGYLDLLQSLRSGDCS</sequence>
<proteinExistence type="inferred from homology"/>
<dbReference type="Gene3D" id="3.90.79.10">
    <property type="entry name" value="Nucleoside Triphosphate Pyrophosphohydrolase"/>
    <property type="match status" value="1"/>
</dbReference>
<evidence type="ECO:0000313" key="4">
    <source>
        <dbReference type="EMBL" id="KAK4604249.1"/>
    </source>
</evidence>
<dbReference type="InterPro" id="IPR000086">
    <property type="entry name" value="NUDIX_hydrolase_dom"/>
</dbReference>
<dbReference type="SUPFAM" id="SSF55811">
    <property type="entry name" value="Nudix"/>
    <property type="match status" value="1"/>
</dbReference>
<accession>A0AAN7G8G2</accession>
<comment type="function">
    <text evidence="1">Probably mediates the hydrolysis of some nucleoside diphosphate derivatives.</text>
</comment>
<evidence type="ECO:0000313" key="5">
    <source>
        <dbReference type="Proteomes" id="UP001324115"/>
    </source>
</evidence>
<dbReference type="FunFam" id="3.90.79.10:FF:000019">
    <property type="entry name" value="Thiamin pyrophosphokinase, putative"/>
    <property type="match status" value="1"/>
</dbReference>
<dbReference type="CDD" id="cd03676">
    <property type="entry name" value="NUDIX_Tnr3_like"/>
    <property type="match status" value="1"/>
</dbReference>
<keyword evidence="5" id="KW-1185">Reference proteome</keyword>
<evidence type="ECO:0000259" key="3">
    <source>
        <dbReference type="PROSITE" id="PS51462"/>
    </source>
</evidence>
<dbReference type="InterPro" id="IPR015797">
    <property type="entry name" value="NUDIX_hydrolase-like_dom_sf"/>
</dbReference>
<dbReference type="PROSITE" id="PS51462">
    <property type="entry name" value="NUDIX"/>
    <property type="match status" value="1"/>
</dbReference>
<evidence type="ECO:0000256" key="2">
    <source>
        <dbReference type="ARBA" id="ARBA00005582"/>
    </source>
</evidence>
<dbReference type="PANTHER" id="PTHR13622:SF8">
    <property type="entry name" value="THIAMIN PYROPHOSPHOKINASE 1"/>
    <property type="match status" value="1"/>
</dbReference>
<protein>
    <recommendedName>
        <fullName evidence="3">Nudix hydrolase domain-containing protein</fullName>
    </recommendedName>
</protein>
<dbReference type="InterPro" id="IPR031804">
    <property type="entry name" value="DUF4743"/>
</dbReference>
<dbReference type="AlphaFoldDB" id="A0AAN7G8G2"/>